<keyword evidence="1" id="KW-0805">Transcription regulation</keyword>
<evidence type="ECO:0000259" key="5">
    <source>
        <dbReference type="PROSITE" id="PS51063"/>
    </source>
</evidence>
<dbReference type="GO" id="GO:0003677">
    <property type="term" value="F:DNA binding"/>
    <property type="evidence" value="ECO:0007669"/>
    <property type="project" value="UniProtKB-KW"/>
</dbReference>
<dbReference type="GO" id="GO:0006355">
    <property type="term" value="P:regulation of DNA-templated transcription"/>
    <property type="evidence" value="ECO:0007669"/>
    <property type="project" value="InterPro"/>
</dbReference>
<keyword evidence="2" id="KW-0238">DNA-binding</keyword>
<reference evidence="6" key="1">
    <citation type="submission" date="2020-10" db="EMBL/GenBank/DDBJ databases">
        <authorList>
            <person name="Gilroy R."/>
        </authorList>
    </citation>
    <scope>NUCLEOTIDE SEQUENCE</scope>
    <source>
        <strain evidence="6">11300</strain>
    </source>
</reference>
<evidence type="ECO:0000256" key="3">
    <source>
        <dbReference type="ARBA" id="ARBA00023163"/>
    </source>
</evidence>
<dbReference type="Gene3D" id="2.60.120.10">
    <property type="entry name" value="Jelly Rolls"/>
    <property type="match status" value="1"/>
</dbReference>
<evidence type="ECO:0000313" key="7">
    <source>
        <dbReference type="Proteomes" id="UP000824091"/>
    </source>
</evidence>
<accession>A0A9D1I4K4</accession>
<dbReference type="InterPro" id="IPR018490">
    <property type="entry name" value="cNMP-bd_dom_sf"/>
</dbReference>
<evidence type="ECO:0000313" key="6">
    <source>
        <dbReference type="EMBL" id="HIU28138.1"/>
    </source>
</evidence>
<dbReference type="Pfam" id="PF00027">
    <property type="entry name" value="cNMP_binding"/>
    <property type="match status" value="1"/>
</dbReference>
<sequence length="216" mass="23985">MEKKHEYYGQFDIFSGLSPHMMDDMLLCLNARQISCGRDYPVLMAGDPAGTAGIVISGKVRIITEDYYGNRSITSQVEAGEMFAEVFACSDISIMPVSVFSAGDSEILLIDLKNLRTCKSEGADLVLSNLLRIISAKTILLNSKISILSKRSTREKLLSYLSAQAKQAGSSRFTIPFNRQELADFLCVDRSAMSAELGRMARDGLIRYKKEKFELL</sequence>
<reference evidence="6" key="2">
    <citation type="journal article" date="2021" name="PeerJ">
        <title>Extensive microbial diversity within the chicken gut microbiome revealed by metagenomics and culture.</title>
        <authorList>
            <person name="Gilroy R."/>
            <person name="Ravi A."/>
            <person name="Getino M."/>
            <person name="Pursley I."/>
            <person name="Horton D.L."/>
            <person name="Alikhan N.F."/>
            <person name="Baker D."/>
            <person name="Gharbi K."/>
            <person name="Hall N."/>
            <person name="Watson M."/>
            <person name="Adriaenssens E.M."/>
            <person name="Foster-Nyarko E."/>
            <person name="Jarju S."/>
            <person name="Secka A."/>
            <person name="Antonio M."/>
            <person name="Oren A."/>
            <person name="Chaudhuri R.R."/>
            <person name="La Ragione R."/>
            <person name="Hildebrand F."/>
            <person name="Pallen M.J."/>
        </authorList>
    </citation>
    <scope>NUCLEOTIDE SEQUENCE</scope>
    <source>
        <strain evidence="6">11300</strain>
    </source>
</reference>
<dbReference type="InterPro" id="IPR036390">
    <property type="entry name" value="WH_DNA-bd_sf"/>
</dbReference>
<dbReference type="PROSITE" id="PS50042">
    <property type="entry name" value="CNMP_BINDING_3"/>
    <property type="match status" value="1"/>
</dbReference>
<keyword evidence="3" id="KW-0804">Transcription</keyword>
<feature type="domain" description="Cyclic nucleotide-binding" evidence="4">
    <location>
        <begin position="13"/>
        <end position="116"/>
    </location>
</feature>
<evidence type="ECO:0000259" key="4">
    <source>
        <dbReference type="PROSITE" id="PS50042"/>
    </source>
</evidence>
<dbReference type="SUPFAM" id="SSF51206">
    <property type="entry name" value="cAMP-binding domain-like"/>
    <property type="match status" value="1"/>
</dbReference>
<comment type="caution">
    <text evidence="6">The sequence shown here is derived from an EMBL/GenBank/DDBJ whole genome shotgun (WGS) entry which is preliminary data.</text>
</comment>
<dbReference type="SUPFAM" id="SSF46785">
    <property type="entry name" value="Winged helix' DNA-binding domain"/>
    <property type="match status" value="1"/>
</dbReference>
<dbReference type="InterPro" id="IPR014710">
    <property type="entry name" value="RmlC-like_jellyroll"/>
</dbReference>
<name>A0A9D1I4K4_9FIRM</name>
<dbReference type="Pfam" id="PF13545">
    <property type="entry name" value="HTH_Crp_2"/>
    <property type="match status" value="1"/>
</dbReference>
<feature type="domain" description="HTH crp-type" evidence="5">
    <location>
        <begin position="151"/>
        <end position="216"/>
    </location>
</feature>
<dbReference type="InterPro" id="IPR012318">
    <property type="entry name" value="HTH_CRP"/>
</dbReference>
<dbReference type="InterPro" id="IPR000595">
    <property type="entry name" value="cNMP-bd_dom"/>
</dbReference>
<dbReference type="Proteomes" id="UP000824091">
    <property type="component" value="Unassembled WGS sequence"/>
</dbReference>
<dbReference type="SMART" id="SM00100">
    <property type="entry name" value="cNMP"/>
    <property type="match status" value="1"/>
</dbReference>
<dbReference type="AlphaFoldDB" id="A0A9D1I4K4"/>
<gene>
    <name evidence="6" type="ORF">IAD16_07160</name>
</gene>
<evidence type="ECO:0000256" key="1">
    <source>
        <dbReference type="ARBA" id="ARBA00023015"/>
    </source>
</evidence>
<organism evidence="6 7">
    <name type="scientific">Candidatus Fimisoma avicola</name>
    <dbReference type="NCBI Taxonomy" id="2840826"/>
    <lineage>
        <taxon>Bacteria</taxon>
        <taxon>Bacillati</taxon>
        <taxon>Bacillota</taxon>
        <taxon>Clostridia</taxon>
        <taxon>Eubacteriales</taxon>
        <taxon>Candidatus Fimisoma</taxon>
    </lineage>
</organism>
<dbReference type="EMBL" id="DVMO01000105">
    <property type="protein sequence ID" value="HIU28138.1"/>
    <property type="molecule type" value="Genomic_DNA"/>
</dbReference>
<dbReference type="CDD" id="cd00038">
    <property type="entry name" value="CAP_ED"/>
    <property type="match status" value="1"/>
</dbReference>
<protein>
    <submittedName>
        <fullName evidence="6">Crp/Fnr family transcriptional regulator</fullName>
    </submittedName>
</protein>
<evidence type="ECO:0000256" key="2">
    <source>
        <dbReference type="ARBA" id="ARBA00023125"/>
    </source>
</evidence>
<proteinExistence type="predicted"/>
<dbReference type="PROSITE" id="PS51063">
    <property type="entry name" value="HTH_CRP_2"/>
    <property type="match status" value="1"/>
</dbReference>